<sequence>MVGVFMSSWLGASVLSIGEWFIKKMPLINYIYSASKQISGAISLDQSSGAFKEVAIIRHPHMGEYAFRFITSIAILRGRTGGEELCCVYVPTTRESPALPTKHQAPTEAICGLFFHCSCTKSRNSSSVATNALVITSGEIPRCSDVHLLI</sequence>
<accession>A0AAU9T2E9</accession>
<dbReference type="PANTHER" id="PTHR31876:SF23">
    <property type="entry name" value="PROTEIN LIKE COV 3"/>
    <property type="match status" value="1"/>
</dbReference>
<dbReference type="AlphaFoldDB" id="A0AAU9T2E9"/>
<dbReference type="PANTHER" id="PTHR31876">
    <property type="entry name" value="COV-LIKE PROTEIN 1"/>
    <property type="match status" value="1"/>
</dbReference>
<protein>
    <submittedName>
        <fullName evidence="1">Uncharacterized protein</fullName>
    </submittedName>
</protein>
<organism evidence="1 2">
    <name type="scientific">Thlaspi arvense</name>
    <name type="common">Field penny-cress</name>
    <dbReference type="NCBI Taxonomy" id="13288"/>
    <lineage>
        <taxon>Eukaryota</taxon>
        <taxon>Viridiplantae</taxon>
        <taxon>Streptophyta</taxon>
        <taxon>Embryophyta</taxon>
        <taxon>Tracheophyta</taxon>
        <taxon>Spermatophyta</taxon>
        <taxon>Magnoliopsida</taxon>
        <taxon>eudicotyledons</taxon>
        <taxon>Gunneridae</taxon>
        <taxon>Pentapetalae</taxon>
        <taxon>rosids</taxon>
        <taxon>malvids</taxon>
        <taxon>Brassicales</taxon>
        <taxon>Brassicaceae</taxon>
        <taxon>Thlaspideae</taxon>
        <taxon>Thlaspi</taxon>
    </lineage>
</organism>
<proteinExistence type="predicted"/>
<evidence type="ECO:0000313" key="2">
    <source>
        <dbReference type="Proteomes" id="UP000836841"/>
    </source>
</evidence>
<dbReference type="InterPro" id="IPR007462">
    <property type="entry name" value="COV1-like"/>
</dbReference>
<evidence type="ECO:0000313" key="1">
    <source>
        <dbReference type="EMBL" id="CAH2078376.1"/>
    </source>
</evidence>
<dbReference type="EMBL" id="OU466863">
    <property type="protein sequence ID" value="CAH2078376.1"/>
    <property type="molecule type" value="Genomic_DNA"/>
</dbReference>
<keyword evidence="2" id="KW-1185">Reference proteome</keyword>
<gene>
    <name evidence="1" type="ORF">TAV2_LOCUS23280</name>
</gene>
<dbReference type="GO" id="GO:0005794">
    <property type="term" value="C:Golgi apparatus"/>
    <property type="evidence" value="ECO:0007669"/>
    <property type="project" value="TreeGrafter"/>
</dbReference>
<reference evidence="1 2" key="1">
    <citation type="submission" date="2022-03" db="EMBL/GenBank/DDBJ databases">
        <authorList>
            <person name="Nunn A."/>
            <person name="Chopra R."/>
            <person name="Nunn A."/>
            <person name="Contreras Garrido A."/>
        </authorList>
    </citation>
    <scope>NUCLEOTIDE SEQUENCE [LARGE SCALE GENOMIC DNA]</scope>
</reference>
<name>A0AAU9T2E9_THLAR</name>
<dbReference type="Pfam" id="PF04367">
    <property type="entry name" value="DUF502"/>
    <property type="match status" value="1"/>
</dbReference>
<dbReference type="Proteomes" id="UP000836841">
    <property type="component" value="Chromosome 7"/>
</dbReference>